<keyword evidence="1" id="KW-0472">Membrane</keyword>
<feature type="transmembrane region" description="Helical" evidence="1">
    <location>
        <begin position="218"/>
        <end position="238"/>
    </location>
</feature>
<feature type="transmembrane region" description="Helical" evidence="1">
    <location>
        <begin position="193"/>
        <end position="212"/>
    </location>
</feature>
<organism evidence="2 3">
    <name type="scientific">Micromonospora halotolerans</name>
    <dbReference type="NCBI Taxonomy" id="709879"/>
    <lineage>
        <taxon>Bacteria</taxon>
        <taxon>Bacillati</taxon>
        <taxon>Actinomycetota</taxon>
        <taxon>Actinomycetes</taxon>
        <taxon>Micromonosporales</taxon>
        <taxon>Micromonosporaceae</taxon>
        <taxon>Micromonospora</taxon>
    </lineage>
</organism>
<evidence type="ECO:0000313" key="2">
    <source>
        <dbReference type="EMBL" id="WNM38842.1"/>
    </source>
</evidence>
<reference evidence="2 3" key="1">
    <citation type="submission" date="2023-09" db="EMBL/GenBank/DDBJ databases">
        <title>Micromonospora halotolerans DSM 45598 genome sequence.</title>
        <authorList>
            <person name="Mo P."/>
        </authorList>
    </citation>
    <scope>NUCLEOTIDE SEQUENCE [LARGE SCALE GENOMIC DNA]</scope>
    <source>
        <strain evidence="2 3">DSM 45598</strain>
    </source>
</reference>
<feature type="transmembrane region" description="Helical" evidence="1">
    <location>
        <begin position="128"/>
        <end position="146"/>
    </location>
</feature>
<feature type="transmembrane region" description="Helical" evidence="1">
    <location>
        <begin position="346"/>
        <end position="365"/>
    </location>
</feature>
<keyword evidence="1" id="KW-0812">Transmembrane</keyword>
<dbReference type="RefSeq" id="WP_313720563.1">
    <property type="nucleotide sequence ID" value="NZ_CP134876.1"/>
</dbReference>
<protein>
    <submittedName>
        <fullName evidence="2">Low temperature requirement protein A</fullName>
    </submittedName>
</protein>
<dbReference type="EMBL" id="CP134876">
    <property type="protein sequence ID" value="WNM38842.1"/>
    <property type="molecule type" value="Genomic_DNA"/>
</dbReference>
<evidence type="ECO:0000313" key="3">
    <source>
        <dbReference type="Proteomes" id="UP001303001"/>
    </source>
</evidence>
<keyword evidence="1" id="KW-1133">Transmembrane helix</keyword>
<dbReference type="PANTHER" id="PTHR36840">
    <property type="entry name" value="BLL5714 PROTEIN"/>
    <property type="match status" value="1"/>
</dbReference>
<dbReference type="PANTHER" id="PTHR36840:SF1">
    <property type="entry name" value="BLL5714 PROTEIN"/>
    <property type="match status" value="1"/>
</dbReference>
<keyword evidence="3" id="KW-1185">Reference proteome</keyword>
<feature type="transmembrane region" description="Helical" evidence="1">
    <location>
        <begin position="265"/>
        <end position="285"/>
    </location>
</feature>
<feature type="transmembrane region" description="Helical" evidence="1">
    <location>
        <begin position="36"/>
        <end position="58"/>
    </location>
</feature>
<dbReference type="Proteomes" id="UP001303001">
    <property type="component" value="Chromosome"/>
</dbReference>
<accession>A0ABY9ZV21</accession>
<evidence type="ECO:0000256" key="1">
    <source>
        <dbReference type="SAM" id="Phobius"/>
    </source>
</evidence>
<feature type="transmembrane region" description="Helical" evidence="1">
    <location>
        <begin position="70"/>
        <end position="90"/>
    </location>
</feature>
<name>A0ABY9ZV21_9ACTN</name>
<gene>
    <name evidence="2" type="ORF">RMN56_27520</name>
</gene>
<feature type="transmembrane region" description="Helical" evidence="1">
    <location>
        <begin position="96"/>
        <end position="116"/>
    </location>
</feature>
<sequence>MMAGSRSDLLELFFDLALVASLTLTSEKMATEGWTGMAQALLTLSTLWAVWVTTTSFTDLYSPQERRIQLVVLGIMFGGMLMSAALPAAFGSHGLIFGATWAGINWTRALALIPALRGRPERERPVRVLFWTTVSGSLWVAGGLIAHPTARFAVWLAALAVDYVAFGFRFPIPGRPPLPQYAVVPEHLAERYQQIYVLTLGELILVTVLALSHMPFSMDRLCAFATAFVAAVLLWWSYARGAGARLRGAIESSPHRHRLVQTNPYAHWLMVVGVVGLAAGFSRVIAKPGAQPESNQAALVLGGVALFLVGRAALDHEVLGRIPRSHVLGVLAAVALLPAAPRLPNLVLSLVGALVLFGVATAEFVRRQHEGAAVAP</sequence>
<dbReference type="InterPro" id="IPR010640">
    <property type="entry name" value="Low_temperature_requirement_A"/>
</dbReference>
<feature type="transmembrane region" description="Helical" evidence="1">
    <location>
        <begin position="297"/>
        <end position="314"/>
    </location>
</feature>
<dbReference type="Pfam" id="PF06772">
    <property type="entry name" value="LtrA"/>
    <property type="match status" value="1"/>
</dbReference>
<proteinExistence type="predicted"/>